<sequence length="355" mass="41194">MQRIDQVSQDIARGIVTAFDADFKTLHIRCGSDIQNKLAIAGFCGDFLEFTDPYCQGPVPLDTEQSQFLNTRATFISQAYGITFKDAQNRLEREYSQLHRSHEYERVVLWFEHDSYDQLILARVLHHFWKHQSFPQRLELICIDSFPGIQRFVGLGQLSSEALRILWERRRPITRDRLELGHRVWLALSAASPQALMQIVNTQTPELPSMAKALRRHLQELPWIDNGLSLTQQLTLEILKDFKAIAADQLFTILVLEKEPLPYLGDSMYWYVLSQMLQSNYPPLEITIESINQPWPKRVLQLTEIGQALVRKQLNWWEISNSDRAVGGIHLMSGQPVWMWDELRNQPILQSSLLS</sequence>
<dbReference type="InterPro" id="IPR014973">
    <property type="entry name" value="DUF1835"/>
</dbReference>
<dbReference type="AlphaFoldDB" id="A0A8J7LAH5"/>
<proteinExistence type="predicted"/>
<gene>
    <name evidence="2" type="ORF">I8748_10540</name>
</gene>
<keyword evidence="3" id="KW-1185">Reference proteome</keyword>
<evidence type="ECO:0000313" key="3">
    <source>
        <dbReference type="Proteomes" id="UP000632766"/>
    </source>
</evidence>
<accession>A0A8J7LAH5</accession>
<organism evidence="2 3">
    <name type="scientific">Amazonocrinis nigriterrae CENA67</name>
    <dbReference type="NCBI Taxonomy" id="2794033"/>
    <lineage>
        <taxon>Bacteria</taxon>
        <taxon>Bacillati</taxon>
        <taxon>Cyanobacteriota</taxon>
        <taxon>Cyanophyceae</taxon>
        <taxon>Nostocales</taxon>
        <taxon>Nostocaceae</taxon>
        <taxon>Amazonocrinis</taxon>
        <taxon>Amazonocrinis nigriterrae</taxon>
    </lineage>
</organism>
<evidence type="ECO:0000313" key="2">
    <source>
        <dbReference type="EMBL" id="MBH8562611.1"/>
    </source>
</evidence>
<comment type="caution">
    <text evidence="2">The sequence shown here is derived from an EMBL/GenBank/DDBJ whole genome shotgun (WGS) entry which is preliminary data.</text>
</comment>
<dbReference type="Pfam" id="PF08874">
    <property type="entry name" value="DUF1835"/>
    <property type="match status" value="1"/>
</dbReference>
<name>A0A8J7LAH5_9NOST</name>
<dbReference type="Proteomes" id="UP000632766">
    <property type="component" value="Unassembled WGS sequence"/>
</dbReference>
<reference evidence="2 3" key="1">
    <citation type="journal article" date="2021" name="Int. J. Syst. Evol. Microbiol.">
        <title>Amazonocrinis nigriterrae gen. nov., sp. nov., Atlanticothrix silvestris gen. nov., sp. nov. and Dendronalium phyllosphericum gen. nov., sp. nov., nostocacean cyanobacteria from Brazilian environments.</title>
        <authorList>
            <person name="Alvarenga D.O."/>
            <person name="Andreote A.P.D."/>
            <person name="Branco L.H.Z."/>
            <person name="Delbaje E."/>
            <person name="Cruz R.B."/>
            <person name="Varani A.M."/>
            <person name="Fiore M.F."/>
        </authorList>
    </citation>
    <scope>NUCLEOTIDE SEQUENCE [LARGE SCALE GENOMIC DNA]</scope>
    <source>
        <strain evidence="2 3">CENA67</strain>
    </source>
</reference>
<feature type="domain" description="DUF1835" evidence="1">
    <location>
        <begin position="27"/>
        <end position="129"/>
    </location>
</feature>
<protein>
    <submittedName>
        <fullName evidence="2">DUF1835 domain-containing protein</fullName>
    </submittedName>
</protein>
<dbReference type="EMBL" id="JAECZC010000014">
    <property type="protein sequence ID" value="MBH8562611.1"/>
    <property type="molecule type" value="Genomic_DNA"/>
</dbReference>
<evidence type="ECO:0000259" key="1">
    <source>
        <dbReference type="Pfam" id="PF08874"/>
    </source>
</evidence>